<proteinExistence type="predicted"/>
<reference evidence="2 3" key="1">
    <citation type="submission" date="2018-11" db="EMBL/GenBank/DDBJ databases">
        <authorList>
            <consortium name="Pathogen Informatics"/>
        </authorList>
    </citation>
    <scope>NUCLEOTIDE SEQUENCE [LARGE SCALE GENOMIC DNA]</scope>
    <source>
        <strain>Denwood</strain>
        <strain evidence="3">Zambia</strain>
    </source>
</reference>
<keyword evidence="3" id="KW-1185">Reference proteome</keyword>
<dbReference type="STRING" id="31246.A0A183PFT9"/>
<feature type="compositionally biased region" description="Polar residues" evidence="1">
    <location>
        <begin position="287"/>
        <end position="319"/>
    </location>
</feature>
<gene>
    <name evidence="2" type="ORF">SMTD_LOCUS13225</name>
</gene>
<dbReference type="Proteomes" id="UP000269396">
    <property type="component" value="Unassembled WGS sequence"/>
</dbReference>
<evidence type="ECO:0000313" key="2">
    <source>
        <dbReference type="EMBL" id="VDP63011.1"/>
    </source>
</evidence>
<dbReference type="PANTHER" id="PTHR47027">
    <property type="entry name" value="REVERSE TRANSCRIPTASE DOMAIN-CONTAINING PROTEIN"/>
    <property type="match status" value="1"/>
</dbReference>
<feature type="region of interest" description="Disordered" evidence="1">
    <location>
        <begin position="287"/>
        <end position="323"/>
    </location>
</feature>
<organism evidence="2 3">
    <name type="scientific">Schistosoma mattheei</name>
    <dbReference type="NCBI Taxonomy" id="31246"/>
    <lineage>
        <taxon>Eukaryota</taxon>
        <taxon>Metazoa</taxon>
        <taxon>Spiralia</taxon>
        <taxon>Lophotrochozoa</taxon>
        <taxon>Platyhelminthes</taxon>
        <taxon>Trematoda</taxon>
        <taxon>Digenea</taxon>
        <taxon>Strigeidida</taxon>
        <taxon>Schistosomatoidea</taxon>
        <taxon>Schistosomatidae</taxon>
        <taxon>Schistosoma</taxon>
    </lineage>
</organism>
<evidence type="ECO:0000313" key="3">
    <source>
        <dbReference type="Proteomes" id="UP000269396"/>
    </source>
</evidence>
<evidence type="ECO:0000256" key="1">
    <source>
        <dbReference type="SAM" id="MobiDB-lite"/>
    </source>
</evidence>
<sequence length="338" mass="38681">MCSSDVFFGDTFNQNQWNSKCEDTCHIDIGYSSHSDEPASISELRIGSEVVERVDNFTYLVTLVSPNGLVSDEISTRIQKARSTFANSRHLWRRRDIRLSIKGRVYCAAARSVLFYDREAWPLRVEVTRMLLVFDHNCLRNIARICWDHRLSNSEQFESELEAMNNGDLSSVGNLELQLAACNRIVSLLYNRLSTDHFQLVQLLNNLNECVDSVSVTLSTLSQLNPHPSVLDICSNVTTTRSQLKHIQSLLLSREQDASDNLKIIYTFQQKLEERIKQYKIKAQNSLKTAKHNSVQTDSISKNEQLNQQTFSDPKSNGFKNPGEIKYETVRSFSLQPH</sequence>
<accession>A0A183PFT9</accession>
<name>A0A183PFT9_9TREM</name>
<protein>
    <submittedName>
        <fullName evidence="2">Uncharacterized protein</fullName>
    </submittedName>
</protein>
<dbReference type="AlphaFoldDB" id="A0A183PFT9"/>
<dbReference type="EMBL" id="UZAL01033273">
    <property type="protein sequence ID" value="VDP63011.1"/>
    <property type="molecule type" value="Genomic_DNA"/>
</dbReference>
<dbReference type="PANTHER" id="PTHR47027:SF25">
    <property type="entry name" value="REVERSE TRANSCRIPTASE DOMAIN-CONTAINING PROTEIN"/>
    <property type="match status" value="1"/>
</dbReference>